<organism evidence="1 2">
    <name type="scientific">Subtercola lobariae</name>
    <dbReference type="NCBI Taxonomy" id="1588641"/>
    <lineage>
        <taxon>Bacteria</taxon>
        <taxon>Bacillati</taxon>
        <taxon>Actinomycetota</taxon>
        <taxon>Actinomycetes</taxon>
        <taxon>Micrococcales</taxon>
        <taxon>Microbacteriaceae</taxon>
        <taxon>Subtercola</taxon>
    </lineage>
</organism>
<name>A0A917BI84_9MICO</name>
<protein>
    <submittedName>
        <fullName evidence="1">Uncharacterized protein</fullName>
    </submittedName>
</protein>
<comment type="caution">
    <text evidence="1">The sequence shown here is derived from an EMBL/GenBank/DDBJ whole genome shotgun (WGS) entry which is preliminary data.</text>
</comment>
<keyword evidence="2" id="KW-1185">Reference proteome</keyword>
<accession>A0A917BI84</accession>
<evidence type="ECO:0000313" key="2">
    <source>
        <dbReference type="Proteomes" id="UP000598775"/>
    </source>
</evidence>
<dbReference type="Proteomes" id="UP000598775">
    <property type="component" value="Unassembled WGS sequence"/>
</dbReference>
<sequence length="148" mass="16839">MEALEDRSFGKRLCVREHTAWGRMGRKQHRSARSRFFDSSGPVFVPISNDHGHVLGIVDALESFGGHPYARIYRDRLGPRRTTVVSLRFGMYRAKIGKLLPEVAARVRVPVFWNSLRNRAISVPARIETDPTSPECLGVWSNTRPDPR</sequence>
<proteinExistence type="predicted"/>
<dbReference type="AlphaFoldDB" id="A0A917BI84"/>
<gene>
    <name evidence="1" type="ORF">GCM10011399_37370</name>
</gene>
<evidence type="ECO:0000313" key="1">
    <source>
        <dbReference type="EMBL" id="GGF41192.1"/>
    </source>
</evidence>
<dbReference type="EMBL" id="BMGP01000009">
    <property type="protein sequence ID" value="GGF41192.1"/>
    <property type="molecule type" value="Genomic_DNA"/>
</dbReference>
<reference evidence="1 2" key="1">
    <citation type="journal article" date="2014" name="Int. J. Syst. Evol. Microbiol.">
        <title>Complete genome sequence of Corynebacterium casei LMG S-19264T (=DSM 44701T), isolated from a smear-ripened cheese.</title>
        <authorList>
            <consortium name="US DOE Joint Genome Institute (JGI-PGF)"/>
            <person name="Walter F."/>
            <person name="Albersmeier A."/>
            <person name="Kalinowski J."/>
            <person name="Ruckert C."/>
        </authorList>
    </citation>
    <scope>NUCLEOTIDE SEQUENCE [LARGE SCALE GENOMIC DNA]</scope>
    <source>
        <strain evidence="1 2">CGMCC 1.12976</strain>
    </source>
</reference>